<dbReference type="InterPro" id="IPR000620">
    <property type="entry name" value="EamA_dom"/>
</dbReference>
<dbReference type="AlphaFoldDB" id="W8WSR2"/>
<feature type="transmembrane region" description="Helical" evidence="6">
    <location>
        <begin position="192"/>
        <end position="213"/>
    </location>
</feature>
<dbReference type="GO" id="GO:0016020">
    <property type="term" value="C:membrane"/>
    <property type="evidence" value="ECO:0007669"/>
    <property type="project" value="UniProtKB-SubCell"/>
</dbReference>
<feature type="transmembrane region" description="Helical" evidence="6">
    <location>
        <begin position="21"/>
        <end position="40"/>
    </location>
</feature>
<dbReference type="RefSeq" id="WP_198408283.1">
    <property type="nucleotide sequence ID" value="NZ_HG916765.1"/>
</dbReference>
<feature type="transmembrane region" description="Helical" evidence="6">
    <location>
        <begin position="161"/>
        <end position="180"/>
    </location>
</feature>
<feature type="domain" description="EamA" evidence="7">
    <location>
        <begin position="23"/>
        <end position="152"/>
    </location>
</feature>
<dbReference type="PANTHER" id="PTHR32322">
    <property type="entry name" value="INNER MEMBRANE TRANSPORTER"/>
    <property type="match status" value="1"/>
</dbReference>
<dbReference type="InterPro" id="IPR037185">
    <property type="entry name" value="EmrE-like"/>
</dbReference>
<feature type="transmembrane region" description="Helical" evidence="6">
    <location>
        <begin position="253"/>
        <end position="272"/>
    </location>
</feature>
<dbReference type="EMBL" id="HG916765">
    <property type="protein sequence ID" value="CDM22698.1"/>
    <property type="molecule type" value="Genomic_DNA"/>
</dbReference>
<evidence type="ECO:0000313" key="9">
    <source>
        <dbReference type="Proteomes" id="UP000019805"/>
    </source>
</evidence>
<feature type="transmembrane region" description="Helical" evidence="6">
    <location>
        <begin position="112"/>
        <end position="129"/>
    </location>
</feature>
<gene>
    <name evidence="8" type="ORF">BN940_01106</name>
</gene>
<organism evidence="8 9">
    <name type="scientific">Castellaniella defragrans (strain DSM 12143 / CCUG 39792 / 65Phen)</name>
    <name type="common">Alcaligenes defragrans</name>
    <dbReference type="NCBI Taxonomy" id="1437824"/>
    <lineage>
        <taxon>Bacteria</taxon>
        <taxon>Pseudomonadati</taxon>
        <taxon>Pseudomonadota</taxon>
        <taxon>Betaproteobacteria</taxon>
        <taxon>Burkholderiales</taxon>
        <taxon>Alcaligenaceae</taxon>
        <taxon>Castellaniella</taxon>
    </lineage>
</organism>
<reference evidence="8 9" key="1">
    <citation type="journal article" date="2014" name="BMC Microbiol.">
        <title>The oxygen-independent metabolism of cyclic monoterpenes in Castellaniella defragrans 65Phen.</title>
        <authorList>
            <person name="Petasch J."/>
            <person name="Disch E.M."/>
            <person name="Markert S."/>
            <person name="Becher D."/>
            <person name="Schweder T."/>
            <person name="Huttel B."/>
            <person name="Reinhardt R."/>
            <person name="Harder J."/>
        </authorList>
    </citation>
    <scope>NUCLEOTIDE SEQUENCE [LARGE SCALE GENOMIC DNA]</scope>
    <source>
        <strain evidence="8">65Phen</strain>
    </source>
</reference>
<feature type="transmembrane region" description="Helical" evidence="6">
    <location>
        <begin position="52"/>
        <end position="71"/>
    </location>
</feature>
<evidence type="ECO:0000256" key="5">
    <source>
        <dbReference type="ARBA" id="ARBA00023136"/>
    </source>
</evidence>
<evidence type="ECO:0000259" key="7">
    <source>
        <dbReference type="Pfam" id="PF00892"/>
    </source>
</evidence>
<dbReference type="SUPFAM" id="SSF103481">
    <property type="entry name" value="Multidrug resistance efflux transporter EmrE"/>
    <property type="match status" value="2"/>
</dbReference>
<feature type="transmembrane region" description="Helical" evidence="6">
    <location>
        <begin position="136"/>
        <end position="155"/>
    </location>
</feature>
<evidence type="ECO:0000313" key="8">
    <source>
        <dbReference type="EMBL" id="CDM22698.1"/>
    </source>
</evidence>
<protein>
    <submittedName>
        <fullName evidence="8">Permease of the drug/metabolite transporter superfamily</fullName>
    </submittedName>
</protein>
<sequence>MTANAEHAPARDPKARRNERLALTALAGMALVWGYNWVVMKQVLAYVGPFDFSALRTLFGAVALLLVLAALRRPMRIRAWPRVLLLGVLQTGVFSALIQVALLQGGAGKTSILVYTMPFWVIPLAWVAFGERIRGLQWLALALAAAGLLLILEPWSHHAGIVSEMLAVASGLCWALATLVAKWIKRDHPMDALPLTAWQMLFGALALCVVAWLVPERPIAPAPYFYAALAYNALLATALAWFLWLFALQHLSAGMAGLSSLGVPVVGVLSGWLELGEVPGGLELSGMILIGVALAVISLRPMGGRG</sequence>
<feature type="transmembrane region" description="Helical" evidence="6">
    <location>
        <begin position="83"/>
        <end position="106"/>
    </location>
</feature>
<comment type="similarity">
    <text evidence="2">Belongs to the EamA transporter family.</text>
</comment>
<dbReference type="STRING" id="1437824.BN940_01106"/>
<dbReference type="HOGENOM" id="CLU_033863_5_0_4"/>
<feature type="domain" description="EamA" evidence="7">
    <location>
        <begin position="164"/>
        <end position="298"/>
    </location>
</feature>
<dbReference type="Proteomes" id="UP000019805">
    <property type="component" value="Chromosome"/>
</dbReference>
<dbReference type="InterPro" id="IPR050638">
    <property type="entry name" value="AA-Vitamin_Transporters"/>
</dbReference>
<keyword evidence="5 6" id="KW-0472">Membrane</keyword>
<evidence type="ECO:0000256" key="3">
    <source>
        <dbReference type="ARBA" id="ARBA00022692"/>
    </source>
</evidence>
<dbReference type="PANTHER" id="PTHR32322:SF2">
    <property type="entry name" value="EAMA DOMAIN-CONTAINING PROTEIN"/>
    <property type="match status" value="1"/>
</dbReference>
<dbReference type="PATRIC" id="fig|1437824.5.peg.220"/>
<evidence type="ECO:0000256" key="1">
    <source>
        <dbReference type="ARBA" id="ARBA00004141"/>
    </source>
</evidence>
<proteinExistence type="inferred from homology"/>
<evidence type="ECO:0000256" key="4">
    <source>
        <dbReference type="ARBA" id="ARBA00022989"/>
    </source>
</evidence>
<feature type="transmembrane region" description="Helical" evidence="6">
    <location>
        <begin position="225"/>
        <end position="246"/>
    </location>
</feature>
<evidence type="ECO:0000256" key="6">
    <source>
        <dbReference type="SAM" id="Phobius"/>
    </source>
</evidence>
<keyword evidence="9" id="KW-1185">Reference proteome</keyword>
<dbReference type="KEGG" id="cdn:BN940_01106"/>
<keyword evidence="3 6" id="KW-0812">Transmembrane</keyword>
<accession>W8WSR2</accession>
<dbReference type="Pfam" id="PF00892">
    <property type="entry name" value="EamA"/>
    <property type="match status" value="2"/>
</dbReference>
<evidence type="ECO:0000256" key="2">
    <source>
        <dbReference type="ARBA" id="ARBA00007362"/>
    </source>
</evidence>
<name>W8WSR2_CASD6</name>
<comment type="subcellular location">
    <subcellularLocation>
        <location evidence="1">Membrane</location>
        <topology evidence="1">Multi-pass membrane protein</topology>
    </subcellularLocation>
</comment>
<feature type="transmembrane region" description="Helical" evidence="6">
    <location>
        <begin position="284"/>
        <end position="303"/>
    </location>
</feature>
<keyword evidence="4 6" id="KW-1133">Transmembrane helix</keyword>
<dbReference type="eggNOG" id="COG0697">
    <property type="taxonomic scope" value="Bacteria"/>
</dbReference>